<feature type="chain" id="PRO_5021283286" evidence="1">
    <location>
        <begin position="21"/>
        <end position="100"/>
    </location>
</feature>
<dbReference type="EMBL" id="PHWZ01000043">
    <property type="protein sequence ID" value="TEY79630.1"/>
    <property type="molecule type" value="Genomic_DNA"/>
</dbReference>
<keyword evidence="3" id="KW-1185">Reference proteome</keyword>
<dbReference type="OrthoDB" id="4186099at2759"/>
<accession>A0A4Y8DBT7</accession>
<dbReference type="STRING" id="38488.A0A4Y8DBT7"/>
<evidence type="ECO:0000256" key="1">
    <source>
        <dbReference type="SAM" id="SignalP"/>
    </source>
</evidence>
<name>A0A4Y8DBT7_9HELO</name>
<comment type="caution">
    <text evidence="2">The sequence shown here is derived from an EMBL/GenBank/DDBJ whole genome shotgun (WGS) entry which is preliminary data.</text>
</comment>
<protein>
    <submittedName>
        <fullName evidence="2">Uncharacterized protein</fullName>
    </submittedName>
</protein>
<sequence length="100" mass="11368">MHFSTLVTLTLSVFSARVIAENCQEGWKYCGHDLLAIGDYRNNMQQVLVNFDPNYDDRHMLYTLFKCKAGGMLENEITFCDNTCVSMGKGSGKDDFCYES</sequence>
<dbReference type="AlphaFoldDB" id="A0A4Y8DBT7"/>
<proteinExistence type="predicted"/>
<feature type="signal peptide" evidence="1">
    <location>
        <begin position="1"/>
        <end position="20"/>
    </location>
</feature>
<organism evidence="2 3">
    <name type="scientific">Botryotinia calthae</name>
    <dbReference type="NCBI Taxonomy" id="38488"/>
    <lineage>
        <taxon>Eukaryota</taxon>
        <taxon>Fungi</taxon>
        <taxon>Dikarya</taxon>
        <taxon>Ascomycota</taxon>
        <taxon>Pezizomycotina</taxon>
        <taxon>Leotiomycetes</taxon>
        <taxon>Helotiales</taxon>
        <taxon>Sclerotiniaceae</taxon>
        <taxon>Botryotinia</taxon>
    </lineage>
</organism>
<evidence type="ECO:0000313" key="2">
    <source>
        <dbReference type="EMBL" id="TEY79630.1"/>
    </source>
</evidence>
<evidence type="ECO:0000313" key="3">
    <source>
        <dbReference type="Proteomes" id="UP000297299"/>
    </source>
</evidence>
<keyword evidence="1" id="KW-0732">Signal</keyword>
<dbReference type="Proteomes" id="UP000297299">
    <property type="component" value="Unassembled WGS sequence"/>
</dbReference>
<reference evidence="2 3" key="1">
    <citation type="submission" date="2017-11" db="EMBL/GenBank/DDBJ databases">
        <title>Comparative genomics of Botrytis spp.</title>
        <authorList>
            <person name="Valero-Jimenez C.A."/>
            <person name="Tapia P."/>
            <person name="Veloso J."/>
            <person name="Silva-Moreno E."/>
            <person name="Staats M."/>
            <person name="Valdes J.H."/>
            <person name="Van Kan J.A.L."/>
        </authorList>
    </citation>
    <scope>NUCLEOTIDE SEQUENCE [LARGE SCALE GENOMIC DNA]</scope>
    <source>
        <strain evidence="2 3">MUCL2830</strain>
    </source>
</reference>
<gene>
    <name evidence="2" type="ORF">BOTCAL_0043g00340</name>
</gene>